<sequence>MQREPLIHYQAIVFPLLAVVLHQAFTARQLRLVSRRHGRNGVGHVVRLSVLFLYQRVTLSSVGKIAQTHVAQCTFANRRMFNRVSVLF</sequence>
<accession>A0A655QQZ0</accession>
<name>A0A655QQZ0_VIBCL</name>
<protein>
    <submittedName>
        <fullName evidence="1">Uncharacterized protein</fullName>
    </submittedName>
</protein>
<dbReference type="EMBL" id="CWOW01000010">
    <property type="protein sequence ID" value="CSA70526.1"/>
    <property type="molecule type" value="Genomic_DNA"/>
</dbReference>
<evidence type="ECO:0000313" key="1">
    <source>
        <dbReference type="EMBL" id="CSA70526.1"/>
    </source>
</evidence>
<proteinExistence type="predicted"/>
<evidence type="ECO:0000313" key="2">
    <source>
        <dbReference type="Proteomes" id="UP000044806"/>
    </source>
</evidence>
<dbReference type="AlphaFoldDB" id="A0A655QQZ0"/>
<gene>
    <name evidence="1" type="ORF">ERS013165_02240</name>
</gene>
<reference evidence="1 2" key="1">
    <citation type="submission" date="2015-07" db="EMBL/GenBank/DDBJ databases">
        <authorList>
            <consortium name="Pathogen Informatics"/>
        </authorList>
    </citation>
    <scope>NUCLEOTIDE SEQUENCE [LARGE SCALE GENOMIC DNA]</scope>
    <source>
        <strain evidence="1 2">A51</strain>
    </source>
</reference>
<organism evidence="1 2">
    <name type="scientific">Vibrio cholerae</name>
    <dbReference type="NCBI Taxonomy" id="666"/>
    <lineage>
        <taxon>Bacteria</taxon>
        <taxon>Pseudomonadati</taxon>
        <taxon>Pseudomonadota</taxon>
        <taxon>Gammaproteobacteria</taxon>
        <taxon>Vibrionales</taxon>
        <taxon>Vibrionaceae</taxon>
        <taxon>Vibrio</taxon>
    </lineage>
</organism>
<dbReference type="Proteomes" id="UP000044806">
    <property type="component" value="Unassembled WGS sequence"/>
</dbReference>